<dbReference type="RefSeq" id="WP_145084910.1">
    <property type="nucleotide sequence ID" value="NZ_DAMBUX010000008.1"/>
</dbReference>
<evidence type="ECO:0000313" key="3">
    <source>
        <dbReference type="Proteomes" id="UP000315343"/>
    </source>
</evidence>
<dbReference type="Pfam" id="PF01047">
    <property type="entry name" value="MarR"/>
    <property type="match status" value="1"/>
</dbReference>
<evidence type="ECO:0000259" key="1">
    <source>
        <dbReference type="PROSITE" id="PS50995"/>
    </source>
</evidence>
<evidence type="ECO:0000313" key="2">
    <source>
        <dbReference type="EMBL" id="TWH78340.1"/>
    </source>
</evidence>
<keyword evidence="3" id="KW-1185">Reference proteome</keyword>
<sequence>MNSNILNVYNSIQDLSWYFGSQGFCGDCCCEDLSLIEFMALKKSSKNKHITILSIGNELNITKSGASKIVNRLEKKGYIMRVQSPLDGRVCCVRITEKGRSIIDKIEQEYVAYLENILKELDSETVDNIKTSLDILVNLVHKQGFI</sequence>
<dbReference type="SMART" id="SM00347">
    <property type="entry name" value="HTH_MARR"/>
    <property type="match status" value="1"/>
</dbReference>
<organism evidence="2 3">
    <name type="scientific">Sedimentibacter saalensis</name>
    <dbReference type="NCBI Taxonomy" id="130788"/>
    <lineage>
        <taxon>Bacteria</taxon>
        <taxon>Bacillati</taxon>
        <taxon>Bacillota</taxon>
        <taxon>Tissierellia</taxon>
        <taxon>Sedimentibacter</taxon>
    </lineage>
</organism>
<dbReference type="PANTHER" id="PTHR33164">
    <property type="entry name" value="TRANSCRIPTIONAL REGULATOR, MARR FAMILY"/>
    <property type="match status" value="1"/>
</dbReference>
<dbReference type="EMBL" id="VLKH01000009">
    <property type="protein sequence ID" value="TWH78340.1"/>
    <property type="molecule type" value="Genomic_DNA"/>
</dbReference>
<dbReference type="GO" id="GO:0006950">
    <property type="term" value="P:response to stress"/>
    <property type="evidence" value="ECO:0007669"/>
    <property type="project" value="TreeGrafter"/>
</dbReference>
<dbReference type="InterPro" id="IPR039422">
    <property type="entry name" value="MarR/SlyA-like"/>
</dbReference>
<dbReference type="InterPro" id="IPR036390">
    <property type="entry name" value="WH_DNA-bd_sf"/>
</dbReference>
<dbReference type="SUPFAM" id="SSF46785">
    <property type="entry name" value="Winged helix' DNA-binding domain"/>
    <property type="match status" value="1"/>
</dbReference>
<accession>A0A562J598</accession>
<proteinExistence type="predicted"/>
<dbReference type="PROSITE" id="PS50995">
    <property type="entry name" value="HTH_MARR_2"/>
    <property type="match status" value="1"/>
</dbReference>
<name>A0A562J598_9FIRM</name>
<dbReference type="PANTHER" id="PTHR33164:SF89">
    <property type="entry name" value="MARR FAMILY REGULATORY PROTEIN"/>
    <property type="match status" value="1"/>
</dbReference>
<protein>
    <submittedName>
        <fullName evidence="2">MarR family transcriptional regulator</fullName>
    </submittedName>
</protein>
<dbReference type="Gene3D" id="1.10.10.10">
    <property type="entry name" value="Winged helix-like DNA-binding domain superfamily/Winged helix DNA-binding domain"/>
    <property type="match status" value="1"/>
</dbReference>
<comment type="caution">
    <text evidence="2">The sequence shown here is derived from an EMBL/GenBank/DDBJ whole genome shotgun (WGS) entry which is preliminary data.</text>
</comment>
<dbReference type="GO" id="GO:0003700">
    <property type="term" value="F:DNA-binding transcription factor activity"/>
    <property type="evidence" value="ECO:0007669"/>
    <property type="project" value="InterPro"/>
</dbReference>
<dbReference type="AlphaFoldDB" id="A0A562J598"/>
<dbReference type="OrthoDB" id="9799747at2"/>
<dbReference type="InterPro" id="IPR000835">
    <property type="entry name" value="HTH_MarR-typ"/>
</dbReference>
<gene>
    <name evidence="2" type="ORF">LY60_02796</name>
</gene>
<feature type="domain" description="HTH marR-type" evidence="1">
    <location>
        <begin position="1"/>
        <end position="141"/>
    </location>
</feature>
<dbReference type="Proteomes" id="UP000315343">
    <property type="component" value="Unassembled WGS sequence"/>
</dbReference>
<dbReference type="InterPro" id="IPR036388">
    <property type="entry name" value="WH-like_DNA-bd_sf"/>
</dbReference>
<reference evidence="2 3" key="1">
    <citation type="submission" date="2019-07" db="EMBL/GenBank/DDBJ databases">
        <title>Genomic Encyclopedia of Type Strains, Phase I: the one thousand microbial genomes (KMG-I) project.</title>
        <authorList>
            <person name="Kyrpides N."/>
        </authorList>
    </citation>
    <scope>NUCLEOTIDE SEQUENCE [LARGE SCALE GENOMIC DNA]</scope>
    <source>
        <strain evidence="2 3">DSM 13558</strain>
    </source>
</reference>